<dbReference type="InterPro" id="IPR014044">
    <property type="entry name" value="CAP_dom"/>
</dbReference>
<evidence type="ECO:0000313" key="4">
    <source>
        <dbReference type="Proteomes" id="UP000075615"/>
    </source>
</evidence>
<accession>A0A150XUX5</accession>
<dbReference type="Proteomes" id="UP000075615">
    <property type="component" value="Unassembled WGS sequence"/>
</dbReference>
<dbReference type="SUPFAM" id="SSF55797">
    <property type="entry name" value="PR-1-like"/>
    <property type="match status" value="1"/>
</dbReference>
<dbReference type="PANTHER" id="PTHR31157:SF1">
    <property type="entry name" value="SCP DOMAIN-CONTAINING PROTEIN"/>
    <property type="match status" value="1"/>
</dbReference>
<dbReference type="PANTHER" id="PTHR31157">
    <property type="entry name" value="SCP DOMAIN-CONTAINING PROTEIN"/>
    <property type="match status" value="1"/>
</dbReference>
<evidence type="ECO:0000259" key="2">
    <source>
        <dbReference type="Pfam" id="PF00188"/>
    </source>
</evidence>
<dbReference type="EMBL" id="LRDB01000003">
    <property type="protein sequence ID" value="KYG82435.1"/>
    <property type="molecule type" value="Genomic_DNA"/>
</dbReference>
<feature type="domain" description="SCP" evidence="2">
    <location>
        <begin position="67"/>
        <end position="184"/>
    </location>
</feature>
<dbReference type="AlphaFoldDB" id="A0A150XUX5"/>
<evidence type="ECO:0000313" key="3">
    <source>
        <dbReference type="EMBL" id="KYG82435.1"/>
    </source>
</evidence>
<keyword evidence="1" id="KW-0732">Signal</keyword>
<organism evidence="3 4">
    <name type="scientific">Roseivirga echinicomitans</name>
    <dbReference type="NCBI Taxonomy" id="296218"/>
    <lineage>
        <taxon>Bacteria</taxon>
        <taxon>Pseudomonadati</taxon>
        <taxon>Bacteroidota</taxon>
        <taxon>Cytophagia</taxon>
        <taxon>Cytophagales</taxon>
        <taxon>Roseivirgaceae</taxon>
        <taxon>Roseivirga</taxon>
    </lineage>
</organism>
<proteinExistence type="predicted"/>
<gene>
    <name evidence="3" type="ORF">AWN68_14340</name>
</gene>
<keyword evidence="4" id="KW-1185">Reference proteome</keyword>
<dbReference type="CDD" id="cd05379">
    <property type="entry name" value="CAP_bacterial"/>
    <property type="match status" value="1"/>
</dbReference>
<comment type="caution">
    <text evidence="3">The sequence shown here is derived from an EMBL/GenBank/DDBJ whole genome shotgun (WGS) entry which is preliminary data.</text>
</comment>
<feature type="chain" id="PRO_5007575170" description="SCP domain-containing protein" evidence="1">
    <location>
        <begin position="23"/>
        <end position="222"/>
    </location>
</feature>
<evidence type="ECO:0000256" key="1">
    <source>
        <dbReference type="SAM" id="SignalP"/>
    </source>
</evidence>
<protein>
    <recommendedName>
        <fullName evidence="2">SCP domain-containing protein</fullName>
    </recommendedName>
</protein>
<dbReference type="InterPro" id="IPR035940">
    <property type="entry name" value="CAP_sf"/>
</dbReference>
<dbReference type="RefSeq" id="WP_068412355.1">
    <property type="nucleotide sequence ID" value="NZ_LRDB01000003.1"/>
</dbReference>
<dbReference type="OrthoDB" id="982527at2"/>
<name>A0A150XUX5_9BACT</name>
<dbReference type="Gene3D" id="3.40.33.10">
    <property type="entry name" value="CAP"/>
    <property type="match status" value="1"/>
</dbReference>
<sequence length="222" mass="25543">MRFSKYFLLITLFLSVGTSLNAQRKWNDKYYEELNDNNFRSFKLFKERIDLDDVDYKVLNAAIFFITNEARIEKGIAPVSYQSNLEIMAWNHSVEMGKEDFFDHINKKDKKRSTPEQRAVLAGITNPSISENIAAVGGIYFGSYLELADHMVDKWIQSPPHAKTLYSEDVIQLGCGAYYYKGVWQGNKAIWKQGDGFWLTTQNFQSFAEIVSEKSKDSAPSK</sequence>
<feature type="signal peptide" evidence="1">
    <location>
        <begin position="1"/>
        <end position="22"/>
    </location>
</feature>
<dbReference type="Pfam" id="PF00188">
    <property type="entry name" value="CAP"/>
    <property type="match status" value="1"/>
</dbReference>
<reference evidence="3 4" key="1">
    <citation type="submission" date="2016-01" db="EMBL/GenBank/DDBJ databases">
        <title>Genome sequencing of Roseivirga echinicomitans KMM 6058.</title>
        <authorList>
            <person name="Selvaratnam C."/>
            <person name="Thevarajoo S."/>
            <person name="Goh K.M."/>
            <person name="Ee R."/>
            <person name="Chan K.-G."/>
            <person name="Chong C.S."/>
        </authorList>
    </citation>
    <scope>NUCLEOTIDE SEQUENCE [LARGE SCALE GENOMIC DNA]</scope>
    <source>
        <strain evidence="3 4">KMM 6058</strain>
    </source>
</reference>
<dbReference type="STRING" id="296218.AWN68_14340"/>